<dbReference type="GO" id="GO:0043709">
    <property type="term" value="P:cell adhesion involved in single-species biofilm formation"/>
    <property type="evidence" value="ECO:0007669"/>
    <property type="project" value="TreeGrafter"/>
</dbReference>
<dbReference type="SUPFAM" id="SSF49401">
    <property type="entry name" value="Bacterial adhesins"/>
    <property type="match status" value="1"/>
</dbReference>
<dbReference type="Gene3D" id="2.60.40.1090">
    <property type="entry name" value="Fimbrial-type adhesion domain"/>
    <property type="match status" value="1"/>
</dbReference>
<organism evidence="2 3">
    <name type="scientific">Pseudenterobacter timonensis</name>
    <dbReference type="NCBI Taxonomy" id="1755099"/>
    <lineage>
        <taxon>Bacteria</taxon>
        <taxon>Pseudomonadati</taxon>
        <taxon>Pseudomonadota</taxon>
        <taxon>Gammaproteobacteria</taxon>
        <taxon>Enterobacterales</taxon>
        <taxon>Enterobacteriaceae</taxon>
        <taxon>Pseudenterobacter</taxon>
    </lineage>
</organism>
<evidence type="ECO:0000256" key="1">
    <source>
        <dbReference type="SAM" id="SignalP"/>
    </source>
</evidence>
<gene>
    <name evidence="2" type="primary">yehD</name>
    <name evidence="2" type="ORF">O7047_02730</name>
</gene>
<dbReference type="Proteomes" id="UP001248822">
    <property type="component" value="Unassembled WGS sequence"/>
</dbReference>
<feature type="chain" id="PRO_5042033919" evidence="1">
    <location>
        <begin position="23"/>
        <end position="182"/>
    </location>
</feature>
<reference evidence="2" key="1">
    <citation type="submission" date="2022-12" db="EMBL/GenBank/DDBJ databases">
        <title>NDM-1 containing novel ST 2018 Pseudenterobacter timonensis.</title>
        <authorList>
            <person name="Halder G."/>
            <person name="Mandal S."/>
            <person name="Dutta S."/>
        </authorList>
    </citation>
    <scope>NUCLEOTIDE SEQUENCE</scope>
    <source>
        <strain evidence="2">CNCI147</strain>
    </source>
</reference>
<evidence type="ECO:0000313" key="2">
    <source>
        <dbReference type="EMBL" id="MDR9889152.1"/>
    </source>
</evidence>
<dbReference type="RefSeq" id="WP_310824473.1">
    <property type="nucleotide sequence ID" value="NZ_JAQGEC010000002.1"/>
</dbReference>
<protein>
    <submittedName>
        <fullName evidence="2">Fimbrial protein YehD</fullName>
    </submittedName>
</protein>
<dbReference type="AlphaFoldDB" id="A0AAE4IUB0"/>
<accession>A0AAE4IUB0</accession>
<sequence>MKRSLVTAAVLSALFVSAGAFAADSDYNTDYGVLNIKGEVKGTTCKFRNNNAESTITMKEVGTDVLSNVSAGTAYKGYTNRTTTPLKLQCEAGKTPRIYFSPSQFEDANESRTLNTASSNGVGFLVMYENEPFNPEDGIELTPNDNGIYELNFTAQYARLKSASAVSSGEVASSLTLTVVTD</sequence>
<keyword evidence="1" id="KW-0732">Signal</keyword>
<dbReference type="NCBIfam" id="NF011766">
    <property type="entry name" value="PRK15220.1"/>
    <property type="match status" value="1"/>
</dbReference>
<proteinExistence type="predicted"/>
<dbReference type="PANTHER" id="PTHR33420:SF32">
    <property type="entry name" value="FIMBRIAL-LIKE PROTEIN"/>
    <property type="match status" value="1"/>
</dbReference>
<dbReference type="EMBL" id="JAQGEC010000002">
    <property type="protein sequence ID" value="MDR9889152.1"/>
    <property type="molecule type" value="Genomic_DNA"/>
</dbReference>
<dbReference type="InterPro" id="IPR036937">
    <property type="entry name" value="Adhesion_dom_fimbrial_sf"/>
</dbReference>
<dbReference type="InterPro" id="IPR008966">
    <property type="entry name" value="Adhesion_dom_sf"/>
</dbReference>
<dbReference type="GO" id="GO:0009289">
    <property type="term" value="C:pilus"/>
    <property type="evidence" value="ECO:0007669"/>
    <property type="project" value="InterPro"/>
</dbReference>
<name>A0AAE4IUB0_9ENTR</name>
<feature type="signal peptide" evidence="1">
    <location>
        <begin position="1"/>
        <end position="22"/>
    </location>
</feature>
<dbReference type="InterPro" id="IPR050263">
    <property type="entry name" value="Bact_Fimbrial_Adh_Pro"/>
</dbReference>
<comment type="caution">
    <text evidence="2">The sequence shown here is derived from an EMBL/GenBank/DDBJ whole genome shotgun (WGS) entry which is preliminary data.</text>
</comment>
<evidence type="ECO:0000313" key="3">
    <source>
        <dbReference type="Proteomes" id="UP001248822"/>
    </source>
</evidence>
<dbReference type="PANTHER" id="PTHR33420">
    <property type="entry name" value="FIMBRIAL SUBUNIT ELFA-RELATED"/>
    <property type="match status" value="1"/>
</dbReference>